<accession>A0A2Z6MG16</accession>
<evidence type="ECO:0008006" key="3">
    <source>
        <dbReference type="Google" id="ProtNLM"/>
    </source>
</evidence>
<protein>
    <recommendedName>
        <fullName evidence="3">Replication factor A C-terminal domain-containing protein</fullName>
    </recommendedName>
</protein>
<dbReference type="Gene3D" id="2.40.50.140">
    <property type="entry name" value="Nucleic acid-binding proteins"/>
    <property type="match status" value="1"/>
</dbReference>
<sequence length="126" mass="14440">MYTNSQFKLVLCLTSRVIPSRCVDIPHYVLQSFGSEKIKNYKHGLNYLVDVKGVVTDIYYQSCENANGVVETTLKVKLADSRGHYDCILLGDYDVQLRNMMYEASYDVLVLVLQFVKIKSKQGLFK</sequence>
<proteinExistence type="predicted"/>
<dbReference type="EMBL" id="DF973462">
    <property type="protein sequence ID" value="GAU31616.1"/>
    <property type="molecule type" value="Genomic_DNA"/>
</dbReference>
<evidence type="ECO:0000313" key="2">
    <source>
        <dbReference type="Proteomes" id="UP000242715"/>
    </source>
</evidence>
<gene>
    <name evidence="1" type="ORF">TSUD_63650</name>
</gene>
<evidence type="ECO:0000313" key="1">
    <source>
        <dbReference type="EMBL" id="GAU31616.1"/>
    </source>
</evidence>
<dbReference type="AlphaFoldDB" id="A0A2Z6MG16"/>
<name>A0A2Z6MG16_TRISU</name>
<reference evidence="2" key="1">
    <citation type="journal article" date="2017" name="Front. Plant Sci.">
        <title>Climate Clever Clovers: New Paradigm to Reduce the Environmental Footprint of Ruminants by Breeding Low Methanogenic Forages Utilizing Haplotype Variation.</title>
        <authorList>
            <person name="Kaur P."/>
            <person name="Appels R."/>
            <person name="Bayer P.E."/>
            <person name="Keeble-Gagnere G."/>
            <person name="Wang J."/>
            <person name="Hirakawa H."/>
            <person name="Shirasawa K."/>
            <person name="Vercoe P."/>
            <person name="Stefanova K."/>
            <person name="Durmic Z."/>
            <person name="Nichols P."/>
            <person name="Revell C."/>
            <person name="Isobe S.N."/>
            <person name="Edwards D."/>
            <person name="Erskine W."/>
        </authorList>
    </citation>
    <scope>NUCLEOTIDE SEQUENCE [LARGE SCALE GENOMIC DNA]</scope>
    <source>
        <strain evidence="2">cv. Daliak</strain>
    </source>
</reference>
<dbReference type="Proteomes" id="UP000242715">
    <property type="component" value="Unassembled WGS sequence"/>
</dbReference>
<dbReference type="InterPro" id="IPR012340">
    <property type="entry name" value="NA-bd_OB-fold"/>
</dbReference>
<organism evidence="1 2">
    <name type="scientific">Trifolium subterraneum</name>
    <name type="common">Subterranean clover</name>
    <dbReference type="NCBI Taxonomy" id="3900"/>
    <lineage>
        <taxon>Eukaryota</taxon>
        <taxon>Viridiplantae</taxon>
        <taxon>Streptophyta</taxon>
        <taxon>Embryophyta</taxon>
        <taxon>Tracheophyta</taxon>
        <taxon>Spermatophyta</taxon>
        <taxon>Magnoliopsida</taxon>
        <taxon>eudicotyledons</taxon>
        <taxon>Gunneridae</taxon>
        <taxon>Pentapetalae</taxon>
        <taxon>rosids</taxon>
        <taxon>fabids</taxon>
        <taxon>Fabales</taxon>
        <taxon>Fabaceae</taxon>
        <taxon>Papilionoideae</taxon>
        <taxon>50 kb inversion clade</taxon>
        <taxon>NPAAA clade</taxon>
        <taxon>Hologalegina</taxon>
        <taxon>IRL clade</taxon>
        <taxon>Trifolieae</taxon>
        <taxon>Trifolium</taxon>
    </lineage>
</organism>
<keyword evidence="2" id="KW-1185">Reference proteome</keyword>